<feature type="transmembrane region" description="Helical" evidence="1">
    <location>
        <begin position="35"/>
        <end position="53"/>
    </location>
</feature>
<evidence type="ECO:0008006" key="4">
    <source>
        <dbReference type="Google" id="ProtNLM"/>
    </source>
</evidence>
<comment type="caution">
    <text evidence="2">The sequence shown here is derived from an EMBL/GenBank/DDBJ whole genome shotgun (WGS) entry which is preliminary data.</text>
</comment>
<evidence type="ECO:0000313" key="2">
    <source>
        <dbReference type="EMBL" id="PAD83289.1"/>
    </source>
</evidence>
<dbReference type="GO" id="GO:0005886">
    <property type="term" value="C:plasma membrane"/>
    <property type="evidence" value="ECO:0007669"/>
    <property type="project" value="TreeGrafter"/>
</dbReference>
<dbReference type="PANTHER" id="PTHR35813:SF1">
    <property type="entry name" value="INNER MEMBRANE PROTEIN YBAN"/>
    <property type="match status" value="1"/>
</dbReference>
<keyword evidence="1" id="KW-0812">Transmembrane</keyword>
<proteinExistence type="predicted"/>
<dbReference type="InterPro" id="IPR007401">
    <property type="entry name" value="DUF454"/>
</dbReference>
<evidence type="ECO:0000313" key="3">
    <source>
        <dbReference type="Proteomes" id="UP000216961"/>
    </source>
</evidence>
<feature type="transmembrane region" description="Helical" evidence="1">
    <location>
        <begin position="131"/>
        <end position="148"/>
    </location>
</feature>
<name>A0AA91Z1A5_NIACI</name>
<keyword evidence="1" id="KW-0472">Membrane</keyword>
<accession>A0AA91Z1A5</accession>
<dbReference type="Pfam" id="PF04304">
    <property type="entry name" value="DUF454"/>
    <property type="match status" value="1"/>
</dbReference>
<gene>
    <name evidence="2" type="ORF">CHH57_10740</name>
</gene>
<dbReference type="EMBL" id="NPBQ01000064">
    <property type="protein sequence ID" value="PAD83289.1"/>
    <property type="molecule type" value="Genomic_DNA"/>
</dbReference>
<organism evidence="2 3">
    <name type="scientific">Niallia circulans</name>
    <name type="common">Bacillus circulans</name>
    <dbReference type="NCBI Taxonomy" id="1397"/>
    <lineage>
        <taxon>Bacteria</taxon>
        <taxon>Bacillati</taxon>
        <taxon>Bacillota</taxon>
        <taxon>Bacilli</taxon>
        <taxon>Bacillales</taxon>
        <taxon>Bacillaceae</taxon>
        <taxon>Niallia</taxon>
    </lineage>
</organism>
<reference evidence="2 3" key="1">
    <citation type="submission" date="2017-07" db="EMBL/GenBank/DDBJ databases">
        <title>Isolation and whole genome analysis of endospore-forming bacteria from heroin.</title>
        <authorList>
            <person name="Kalinowski J."/>
            <person name="Ahrens B."/>
            <person name="Al-Dilaimi A."/>
            <person name="Winkler A."/>
            <person name="Wibberg D."/>
            <person name="Schleenbecker U."/>
            <person name="Ruckert C."/>
            <person name="Wolfel R."/>
            <person name="Grass G."/>
        </authorList>
    </citation>
    <scope>NUCLEOTIDE SEQUENCE [LARGE SCALE GENOMIC DNA]</scope>
    <source>
        <strain evidence="2 3">7521-2</strain>
    </source>
</reference>
<keyword evidence="1" id="KW-1133">Transmembrane helix</keyword>
<protein>
    <recommendedName>
        <fullName evidence="4">DUF454 domain-containing protein</fullName>
    </recommendedName>
</protein>
<evidence type="ECO:0000256" key="1">
    <source>
        <dbReference type="SAM" id="Phobius"/>
    </source>
</evidence>
<sequence length="161" mass="19010">MLLEERKEKDVRNLAIYEMECCLKRLGREQKMKPIYRWIYIFLGTVFLVLGIIGAFLPLLPTTPFLLLTSFFYTRGSERINKWFRSTTFYRDYVKGFRKGELTKKQKIKIIITCYSCLAISAILVDHFYTRIMLGCIAIVQAISMFIIKTKKEEPEVIIKE</sequence>
<dbReference type="AlphaFoldDB" id="A0AA91Z1A5"/>
<dbReference type="Proteomes" id="UP000216961">
    <property type="component" value="Unassembled WGS sequence"/>
</dbReference>
<dbReference type="PANTHER" id="PTHR35813">
    <property type="entry name" value="INNER MEMBRANE PROTEIN YBAN"/>
    <property type="match status" value="1"/>
</dbReference>